<reference evidence="2" key="1">
    <citation type="submission" date="2013-07" db="EMBL/GenBank/DDBJ databases">
        <authorList>
            <person name="McIlroy S."/>
        </authorList>
    </citation>
    <scope>NUCLEOTIDE SEQUENCE [LARGE SCALE GENOMIC DNA]</scope>
    <source>
        <strain evidence="2">Run_A_D11</strain>
    </source>
</reference>
<keyword evidence="1" id="KW-1133">Transmembrane helix</keyword>
<keyword evidence="3" id="KW-1185">Reference proteome</keyword>
<organism evidence="2 3">
    <name type="scientific">Candidatus Competibacter denitrificans Run_A_D11</name>
    <dbReference type="NCBI Taxonomy" id="1400863"/>
    <lineage>
        <taxon>Bacteria</taxon>
        <taxon>Pseudomonadati</taxon>
        <taxon>Pseudomonadota</taxon>
        <taxon>Gammaproteobacteria</taxon>
        <taxon>Candidatus Competibacteraceae</taxon>
        <taxon>Candidatus Competibacter</taxon>
    </lineage>
</organism>
<dbReference type="AlphaFoldDB" id="W6MB51"/>
<evidence type="ECO:0000256" key="1">
    <source>
        <dbReference type="SAM" id="Phobius"/>
    </source>
</evidence>
<name>W6MB51_9GAMM</name>
<dbReference type="Proteomes" id="UP000035760">
    <property type="component" value="Unassembled WGS sequence"/>
</dbReference>
<evidence type="ECO:0000313" key="3">
    <source>
        <dbReference type="Proteomes" id="UP000035760"/>
    </source>
</evidence>
<dbReference type="EMBL" id="CBTJ020000055">
    <property type="protein sequence ID" value="CDI03320.1"/>
    <property type="molecule type" value="Genomic_DNA"/>
</dbReference>
<evidence type="ECO:0008006" key="4">
    <source>
        <dbReference type="Google" id="ProtNLM"/>
    </source>
</evidence>
<feature type="transmembrane region" description="Helical" evidence="1">
    <location>
        <begin position="85"/>
        <end position="109"/>
    </location>
</feature>
<proteinExistence type="predicted"/>
<reference evidence="2" key="2">
    <citation type="submission" date="2014-03" db="EMBL/GenBank/DDBJ databases">
        <title>Candidatus Competibacter-lineage genomes retrieved from metagenomes reveal functional metabolic diversity.</title>
        <authorList>
            <person name="McIlroy S.J."/>
            <person name="Albertsen M."/>
            <person name="Andresen E.K."/>
            <person name="Saunders A.M."/>
            <person name="Kristiansen R."/>
            <person name="Stokholm-Bjerregaard M."/>
            <person name="Nielsen K.L."/>
            <person name="Nielsen P.H."/>
        </authorList>
    </citation>
    <scope>NUCLEOTIDE SEQUENCE</scope>
    <source>
        <strain evidence="2">Run_A_D11</strain>
    </source>
</reference>
<gene>
    <name evidence="2" type="ORF">BN873_470062</name>
</gene>
<comment type="caution">
    <text evidence="2">The sequence shown here is derived from an EMBL/GenBank/DDBJ whole genome shotgun (WGS) entry which is preliminary data.</text>
</comment>
<feature type="transmembrane region" description="Helical" evidence="1">
    <location>
        <begin position="6"/>
        <end position="25"/>
    </location>
</feature>
<keyword evidence="1" id="KW-0812">Transmembrane</keyword>
<evidence type="ECO:0000313" key="2">
    <source>
        <dbReference type="EMBL" id="CDI03320.1"/>
    </source>
</evidence>
<protein>
    <recommendedName>
        <fullName evidence="4">Transmembrane protein</fullName>
    </recommendedName>
</protein>
<feature type="transmembrane region" description="Helical" evidence="1">
    <location>
        <begin position="46"/>
        <end position="73"/>
    </location>
</feature>
<sequence>MSFAPTLAAIIGGLLLGFVLVNTCVEWGRAVWTAVRSHPRDSWTKTLCRVGIVSIQSKGPWVLGAVIVIALLLPREPWAKGILVAGISWIAFVLVTLLIAVMATVLYSANARTRARQNRHP</sequence>
<dbReference type="STRING" id="1400863.BN873_470062"/>
<accession>W6MB51</accession>
<keyword evidence="1" id="KW-0472">Membrane</keyword>